<gene>
    <name evidence="9" type="ORF">B0T18DRAFT_210288</name>
</gene>
<reference evidence="9" key="1">
    <citation type="submission" date="2023-06" db="EMBL/GenBank/DDBJ databases">
        <title>Genome-scale phylogeny and comparative genomics of the fungal order Sordariales.</title>
        <authorList>
            <consortium name="Lawrence Berkeley National Laboratory"/>
            <person name="Hensen N."/>
            <person name="Bonometti L."/>
            <person name="Westerberg I."/>
            <person name="Brannstrom I.O."/>
            <person name="Guillou S."/>
            <person name="Cros-Aarteil S."/>
            <person name="Calhoun S."/>
            <person name="Haridas S."/>
            <person name="Kuo A."/>
            <person name="Mondo S."/>
            <person name="Pangilinan J."/>
            <person name="Riley R."/>
            <person name="LaButti K."/>
            <person name="Andreopoulos B."/>
            <person name="Lipzen A."/>
            <person name="Chen C."/>
            <person name="Yanf M."/>
            <person name="Daum C."/>
            <person name="Ng V."/>
            <person name="Clum A."/>
            <person name="Steindorff A."/>
            <person name="Ohm R."/>
            <person name="Martin F."/>
            <person name="Silar P."/>
            <person name="Natvig D."/>
            <person name="Lalanne C."/>
            <person name="Gautier V."/>
            <person name="Ament-velasquez S.L."/>
            <person name="Kruys A."/>
            <person name="Hutchinson M.I."/>
            <person name="Powell A.J."/>
            <person name="Barry K."/>
            <person name="Miller A.N."/>
            <person name="Grigoriev I.V."/>
            <person name="Debuchy R."/>
            <person name="Gladieux P."/>
            <person name="Thoren M.H."/>
            <person name="Johannesson H."/>
        </authorList>
    </citation>
    <scope>NUCLEOTIDE SEQUENCE</scope>
    <source>
        <strain evidence="9">SMH3187-1</strain>
    </source>
</reference>
<keyword evidence="2 7" id="KW-0812">Transmembrane</keyword>
<dbReference type="AlphaFoldDB" id="A0AA40EJJ2"/>
<keyword evidence="10" id="KW-1185">Reference proteome</keyword>
<evidence type="ECO:0000256" key="6">
    <source>
        <dbReference type="SAM" id="MobiDB-lite"/>
    </source>
</evidence>
<comment type="caution">
    <text evidence="9">The sequence shown here is derived from an EMBL/GenBank/DDBJ whole genome shotgun (WGS) entry which is preliminary data.</text>
</comment>
<feature type="compositionally biased region" description="Polar residues" evidence="6">
    <location>
        <begin position="368"/>
        <end position="381"/>
    </location>
</feature>
<evidence type="ECO:0000313" key="9">
    <source>
        <dbReference type="EMBL" id="KAK0740497.1"/>
    </source>
</evidence>
<protein>
    <recommendedName>
        <fullName evidence="8">Rhodopsin domain-containing protein</fullName>
    </recommendedName>
</protein>
<feature type="transmembrane region" description="Helical" evidence="7">
    <location>
        <begin position="139"/>
        <end position="161"/>
    </location>
</feature>
<evidence type="ECO:0000256" key="3">
    <source>
        <dbReference type="ARBA" id="ARBA00022989"/>
    </source>
</evidence>
<organism evidence="9 10">
    <name type="scientific">Schizothecium vesticola</name>
    <dbReference type="NCBI Taxonomy" id="314040"/>
    <lineage>
        <taxon>Eukaryota</taxon>
        <taxon>Fungi</taxon>
        <taxon>Dikarya</taxon>
        <taxon>Ascomycota</taxon>
        <taxon>Pezizomycotina</taxon>
        <taxon>Sordariomycetes</taxon>
        <taxon>Sordariomycetidae</taxon>
        <taxon>Sordariales</taxon>
        <taxon>Schizotheciaceae</taxon>
        <taxon>Schizothecium</taxon>
    </lineage>
</organism>
<dbReference type="Proteomes" id="UP001172155">
    <property type="component" value="Unassembled WGS sequence"/>
</dbReference>
<evidence type="ECO:0000256" key="5">
    <source>
        <dbReference type="ARBA" id="ARBA00038359"/>
    </source>
</evidence>
<feature type="transmembrane region" description="Helical" evidence="7">
    <location>
        <begin position="217"/>
        <end position="235"/>
    </location>
</feature>
<evidence type="ECO:0000313" key="10">
    <source>
        <dbReference type="Proteomes" id="UP001172155"/>
    </source>
</evidence>
<proteinExistence type="inferred from homology"/>
<dbReference type="EMBL" id="JAUKUD010000006">
    <property type="protein sequence ID" value="KAK0740497.1"/>
    <property type="molecule type" value="Genomic_DNA"/>
</dbReference>
<sequence>MADRQSDIPPIDPALIPGFGDDRRPVVIFCVVFCLSVATAMVALRVWTRTMIIKKMGPDDWAAIATLIMTWGEGITIAVSTKYGLGKHIWAINPPTLIPVYWKTFWVTLLFYHAGLLAAKLTFLLAYYRILGIQRMRTVYLVAIIVVGMWGFAQVLITLLICRPLNGLWDKSIPANCMPTEPQIYVNAGGNIITDIAIFLLPMPAIKGLNLRKPQKILLLGVFSLGFFTVAISIVRIKFLAIKEDVTWDHVESSGWSVGELASALTCACLPTLRPLLAKFFPSLGSTYGTPSGPSGGSSNYPSTIGGGEGRRNPRGPAMFKVHGSAGGGSQTGDATNVEESFHFSSDKTDLVELGLTPSAGRGHSTDDQINNTPRQNPHGW</sequence>
<comment type="similarity">
    <text evidence="5">Belongs to the SAT4 family.</text>
</comment>
<feature type="region of interest" description="Disordered" evidence="6">
    <location>
        <begin position="289"/>
        <end position="336"/>
    </location>
</feature>
<comment type="subcellular location">
    <subcellularLocation>
        <location evidence="1">Membrane</location>
        <topology evidence="1">Multi-pass membrane protein</topology>
    </subcellularLocation>
</comment>
<evidence type="ECO:0000256" key="7">
    <source>
        <dbReference type="SAM" id="Phobius"/>
    </source>
</evidence>
<feature type="transmembrane region" description="Helical" evidence="7">
    <location>
        <begin position="26"/>
        <end position="48"/>
    </location>
</feature>
<evidence type="ECO:0000256" key="1">
    <source>
        <dbReference type="ARBA" id="ARBA00004141"/>
    </source>
</evidence>
<keyword evidence="4 7" id="KW-0472">Membrane</keyword>
<dbReference type="GO" id="GO:0016020">
    <property type="term" value="C:membrane"/>
    <property type="evidence" value="ECO:0007669"/>
    <property type="project" value="UniProtKB-SubCell"/>
</dbReference>
<dbReference type="InterPro" id="IPR049326">
    <property type="entry name" value="Rhodopsin_dom_fungi"/>
</dbReference>
<name>A0AA40EJJ2_9PEZI</name>
<feature type="transmembrane region" description="Helical" evidence="7">
    <location>
        <begin position="105"/>
        <end position="127"/>
    </location>
</feature>
<feature type="region of interest" description="Disordered" evidence="6">
    <location>
        <begin position="355"/>
        <end position="381"/>
    </location>
</feature>
<feature type="transmembrane region" description="Helical" evidence="7">
    <location>
        <begin position="60"/>
        <end position="85"/>
    </location>
</feature>
<evidence type="ECO:0000259" key="8">
    <source>
        <dbReference type="Pfam" id="PF20684"/>
    </source>
</evidence>
<dbReference type="Pfam" id="PF20684">
    <property type="entry name" value="Fung_rhodopsin"/>
    <property type="match status" value="1"/>
</dbReference>
<dbReference type="PANTHER" id="PTHR33048:SF47">
    <property type="entry name" value="INTEGRAL MEMBRANE PROTEIN-RELATED"/>
    <property type="match status" value="1"/>
</dbReference>
<dbReference type="PANTHER" id="PTHR33048">
    <property type="entry name" value="PTH11-LIKE INTEGRAL MEMBRANE PROTEIN (AFU_ORTHOLOGUE AFUA_5G11245)"/>
    <property type="match status" value="1"/>
</dbReference>
<feature type="domain" description="Rhodopsin" evidence="8">
    <location>
        <begin position="44"/>
        <end position="278"/>
    </location>
</feature>
<evidence type="ECO:0000256" key="2">
    <source>
        <dbReference type="ARBA" id="ARBA00022692"/>
    </source>
</evidence>
<keyword evidence="3 7" id="KW-1133">Transmembrane helix</keyword>
<feature type="transmembrane region" description="Helical" evidence="7">
    <location>
        <begin position="184"/>
        <end position="205"/>
    </location>
</feature>
<evidence type="ECO:0000256" key="4">
    <source>
        <dbReference type="ARBA" id="ARBA00023136"/>
    </source>
</evidence>
<dbReference type="InterPro" id="IPR052337">
    <property type="entry name" value="SAT4-like"/>
</dbReference>
<feature type="compositionally biased region" description="Low complexity" evidence="6">
    <location>
        <begin position="289"/>
        <end position="304"/>
    </location>
</feature>
<accession>A0AA40EJJ2</accession>